<evidence type="ECO:0000313" key="2">
    <source>
        <dbReference type="Proteomes" id="UP000219338"/>
    </source>
</evidence>
<reference evidence="2" key="1">
    <citation type="journal article" date="2017" name="Nat. Ecol. Evol.">
        <title>Genome expansion and lineage-specific genetic innovations in the forest pathogenic fungi Armillaria.</title>
        <authorList>
            <person name="Sipos G."/>
            <person name="Prasanna A.N."/>
            <person name="Walter M.C."/>
            <person name="O'Connor E."/>
            <person name="Balint B."/>
            <person name="Krizsan K."/>
            <person name="Kiss B."/>
            <person name="Hess J."/>
            <person name="Varga T."/>
            <person name="Slot J."/>
            <person name="Riley R."/>
            <person name="Boka B."/>
            <person name="Rigling D."/>
            <person name="Barry K."/>
            <person name="Lee J."/>
            <person name="Mihaltcheva S."/>
            <person name="LaButti K."/>
            <person name="Lipzen A."/>
            <person name="Waldron R."/>
            <person name="Moloney N.M."/>
            <person name="Sperisen C."/>
            <person name="Kredics L."/>
            <person name="Vagvoelgyi C."/>
            <person name="Patrignani A."/>
            <person name="Fitzpatrick D."/>
            <person name="Nagy I."/>
            <person name="Doyle S."/>
            <person name="Anderson J.B."/>
            <person name="Grigoriev I.V."/>
            <person name="Gueldener U."/>
            <person name="Muensterkoetter M."/>
            <person name="Nagy L.G."/>
        </authorList>
    </citation>
    <scope>NUCLEOTIDE SEQUENCE [LARGE SCALE GENOMIC DNA]</scope>
    <source>
        <strain evidence="2">C18/9</strain>
    </source>
</reference>
<name>A0A284RE46_ARMOS</name>
<protein>
    <submittedName>
        <fullName evidence="1">Uncharacterized protein</fullName>
    </submittedName>
</protein>
<dbReference type="EMBL" id="FUEG01000007">
    <property type="protein sequence ID" value="SJL07031.1"/>
    <property type="molecule type" value="Genomic_DNA"/>
</dbReference>
<sequence>MPVPGSKTWYCESVGCQLWMMTSSSSLNEILEILLSTRIARESNSHPISFMTSEHLPILEMVQTAVSTDHIEALEVNTPITIPSLSDGQTIPIIHTSLQSQFVLPKFNLNLNLEDCFPVNLARHIKTFCWLKLGLSYASDIGWLAWGQSLQPCVVLSPSVGGDESKMMS</sequence>
<accession>A0A284RE46</accession>
<organism evidence="1 2">
    <name type="scientific">Armillaria ostoyae</name>
    <name type="common">Armillaria root rot fungus</name>
    <dbReference type="NCBI Taxonomy" id="47428"/>
    <lineage>
        <taxon>Eukaryota</taxon>
        <taxon>Fungi</taxon>
        <taxon>Dikarya</taxon>
        <taxon>Basidiomycota</taxon>
        <taxon>Agaricomycotina</taxon>
        <taxon>Agaricomycetes</taxon>
        <taxon>Agaricomycetidae</taxon>
        <taxon>Agaricales</taxon>
        <taxon>Marasmiineae</taxon>
        <taxon>Physalacriaceae</taxon>
        <taxon>Armillaria</taxon>
    </lineage>
</organism>
<dbReference type="AlphaFoldDB" id="A0A284RE46"/>
<gene>
    <name evidence="1" type="ORF">ARMOST_10374</name>
</gene>
<proteinExistence type="predicted"/>
<dbReference type="Proteomes" id="UP000219338">
    <property type="component" value="Unassembled WGS sequence"/>
</dbReference>
<evidence type="ECO:0000313" key="1">
    <source>
        <dbReference type="EMBL" id="SJL07031.1"/>
    </source>
</evidence>
<keyword evidence="2" id="KW-1185">Reference proteome</keyword>